<keyword evidence="2" id="KW-1185">Reference proteome</keyword>
<comment type="caution">
    <text evidence="1">The sequence shown here is derived from an EMBL/GenBank/DDBJ whole genome shotgun (WGS) entry which is preliminary data.</text>
</comment>
<name>A0ACC3BS68_PYRYE</name>
<dbReference type="EMBL" id="CM020618">
    <property type="protein sequence ID" value="KAK1860428.1"/>
    <property type="molecule type" value="Genomic_DNA"/>
</dbReference>
<proteinExistence type="predicted"/>
<accession>A0ACC3BS68</accession>
<protein>
    <submittedName>
        <fullName evidence="1">Uncharacterized protein</fullName>
    </submittedName>
</protein>
<evidence type="ECO:0000313" key="1">
    <source>
        <dbReference type="EMBL" id="KAK1860428.1"/>
    </source>
</evidence>
<organism evidence="1 2">
    <name type="scientific">Pyropia yezoensis</name>
    <name type="common">Susabi-nori</name>
    <name type="synonym">Porphyra yezoensis</name>
    <dbReference type="NCBI Taxonomy" id="2788"/>
    <lineage>
        <taxon>Eukaryota</taxon>
        <taxon>Rhodophyta</taxon>
        <taxon>Bangiophyceae</taxon>
        <taxon>Bangiales</taxon>
        <taxon>Bangiaceae</taxon>
        <taxon>Pyropia</taxon>
    </lineage>
</organism>
<dbReference type="Proteomes" id="UP000798662">
    <property type="component" value="Chromosome 1"/>
</dbReference>
<sequence length="314" mass="33029">MASRPRTTYPARRRRPSTFLVGAVLVVASAGAAAGVRADREPWQTPDPTPAPVTATPSPTGTPTPTPTPTPSATKPAEPVNDWSYGNTAAWPATCKGNSQSPMPLRHTDADVVKPGSVSSLLAPAMALSLTATPSHAGTVALLCKGDCGEIRVGGKPHAIKNMHWHTPSEHTIDGRRTAAELHIVSFAADGKIAVMSALFDQGTVNPLVENTLDAMEDMADLSTTAEDIKAHFFSGADVGCGVYKGSLTTPPCTEGLSWVVTTKIGSMSRRQLRHLQALNGGHENARPLQEPYGRSIEWLEVNFAGSRSARAGA</sequence>
<reference evidence="1" key="1">
    <citation type="submission" date="2019-11" db="EMBL/GenBank/DDBJ databases">
        <title>Nori genome reveals adaptations in red seaweeds to the harsh intertidal environment.</title>
        <authorList>
            <person name="Wang D."/>
            <person name="Mao Y."/>
        </authorList>
    </citation>
    <scope>NUCLEOTIDE SEQUENCE</scope>
    <source>
        <tissue evidence="1">Gametophyte</tissue>
    </source>
</reference>
<gene>
    <name evidence="1" type="ORF">I4F81_003017</name>
</gene>
<evidence type="ECO:0000313" key="2">
    <source>
        <dbReference type="Proteomes" id="UP000798662"/>
    </source>
</evidence>